<feature type="compositionally biased region" description="Basic and acidic residues" evidence="6">
    <location>
        <begin position="613"/>
        <end position="623"/>
    </location>
</feature>
<evidence type="ECO:0000256" key="3">
    <source>
        <dbReference type="ARBA" id="ARBA00022771"/>
    </source>
</evidence>
<keyword evidence="2" id="KW-0479">Metal-binding</keyword>
<keyword evidence="3" id="KW-0863">Zinc-finger</keyword>
<keyword evidence="9" id="KW-1185">Reference proteome</keyword>
<gene>
    <name evidence="8" type="ORF">SCF082_LOCUS5373</name>
</gene>
<evidence type="ECO:0000259" key="7">
    <source>
        <dbReference type="Pfam" id="PF05699"/>
    </source>
</evidence>
<dbReference type="Proteomes" id="UP001642464">
    <property type="component" value="Unassembled WGS sequence"/>
</dbReference>
<evidence type="ECO:0000256" key="2">
    <source>
        <dbReference type="ARBA" id="ARBA00022723"/>
    </source>
</evidence>
<dbReference type="InterPro" id="IPR052035">
    <property type="entry name" value="ZnF_BED_domain_contain"/>
</dbReference>
<protein>
    <submittedName>
        <fullName evidence="8">AC transposase (ORFA)</fullName>
    </submittedName>
</protein>
<dbReference type="PANTHER" id="PTHR46481">
    <property type="entry name" value="ZINC FINGER BED DOMAIN-CONTAINING PROTEIN 4"/>
    <property type="match status" value="1"/>
</dbReference>
<evidence type="ECO:0000256" key="5">
    <source>
        <dbReference type="ARBA" id="ARBA00023242"/>
    </source>
</evidence>
<dbReference type="SUPFAM" id="SSF53098">
    <property type="entry name" value="Ribonuclease H-like"/>
    <property type="match status" value="1"/>
</dbReference>
<feature type="region of interest" description="Disordered" evidence="6">
    <location>
        <begin position="606"/>
        <end position="634"/>
    </location>
</feature>
<comment type="caution">
    <text evidence="8">The sequence shown here is derived from an EMBL/GenBank/DDBJ whole genome shotgun (WGS) entry which is preliminary data.</text>
</comment>
<sequence>MAKRKAFDAPVSGAALKRAREAAAEPAVLHEDDVEQIAPKGRSWVYNHFHQRRDADGQVPGSTFYCNTCSSGRRGTSDDPKGIITLKNAAMNPLERHLAKHDIGKDTVGSKPGQQTMHAHMKHPKVKNEEILNVFAEQVVIRHGHPFSMCEEEGFRQFVSVLDGRFHFCSRGKMRAKVVPRVLDKIEEDRLKPDVVAMVHEASQDEKTCIHFAADLWTASTSGHHFMGTIVTWVSPFFELLCLCPDMALFPEAKTATNQREHLQGVIDLLGLPVGRVGTLTTDGEAAIKKACNEIMTQYKKDTNCRHLGEHVPCAAHNLQLPPKHQMFPPASETSKSKYEAHADVLDLVKMCRSTVQHFHQSGKGWKQLLEFAKNSGESPNKLTQDTETRWNSTLDLMLSVCMLRMNKQKSILEYCKAHPSKLPKWTELYFLRLRDCVGVLSPIGAATDVIQGSKYVTSSLYLPTLSAVRASLQPQTPIYVMQPDGSESPCSQEVLTDTAIRLRQSLLQEYNSYYDDLPVQSRCLLITAAMFDPVFKDLGWLPGHVNDPKDETAMAARRKVNATFAQHCLAVYKQMFDSPPDTQDVSDAPITPTKHKSDKLFARFSHASPPADGKKKQEKEPVQGEQQKTEAWSSFQSALKQEAFAYLLAPPPMHETSPLVWWRKHGSEFPKLLVPARYFLGIPASQASTERLFSVGGRRDDQSHGRLEPTMLGRIVSAQQNLPAVQIYRNRKAVL</sequence>
<feature type="domain" description="HAT C-terminal dimerisation" evidence="7">
    <location>
        <begin position="655"/>
        <end position="723"/>
    </location>
</feature>
<name>A0ABP0I908_9DINO</name>
<dbReference type="PANTHER" id="PTHR46481:SF10">
    <property type="entry name" value="ZINC FINGER BED DOMAIN-CONTAINING PROTEIN 39"/>
    <property type="match status" value="1"/>
</dbReference>
<keyword evidence="5" id="KW-0539">Nucleus</keyword>
<comment type="subcellular location">
    <subcellularLocation>
        <location evidence="1">Nucleus</location>
    </subcellularLocation>
</comment>
<proteinExistence type="predicted"/>
<feature type="compositionally biased region" description="Polar residues" evidence="6">
    <location>
        <begin position="625"/>
        <end position="634"/>
    </location>
</feature>
<dbReference type="Pfam" id="PF05699">
    <property type="entry name" value="Dimer_Tnp_hAT"/>
    <property type="match status" value="1"/>
</dbReference>
<dbReference type="InterPro" id="IPR008906">
    <property type="entry name" value="HATC_C_dom"/>
</dbReference>
<dbReference type="EMBL" id="CAXAMM010002903">
    <property type="protein sequence ID" value="CAK8997835.1"/>
    <property type="molecule type" value="Genomic_DNA"/>
</dbReference>
<evidence type="ECO:0000256" key="1">
    <source>
        <dbReference type="ARBA" id="ARBA00004123"/>
    </source>
</evidence>
<dbReference type="InterPro" id="IPR012337">
    <property type="entry name" value="RNaseH-like_sf"/>
</dbReference>
<evidence type="ECO:0000256" key="6">
    <source>
        <dbReference type="SAM" id="MobiDB-lite"/>
    </source>
</evidence>
<evidence type="ECO:0000313" key="8">
    <source>
        <dbReference type="EMBL" id="CAK8997835.1"/>
    </source>
</evidence>
<organism evidence="8 9">
    <name type="scientific">Durusdinium trenchii</name>
    <dbReference type="NCBI Taxonomy" id="1381693"/>
    <lineage>
        <taxon>Eukaryota</taxon>
        <taxon>Sar</taxon>
        <taxon>Alveolata</taxon>
        <taxon>Dinophyceae</taxon>
        <taxon>Suessiales</taxon>
        <taxon>Symbiodiniaceae</taxon>
        <taxon>Durusdinium</taxon>
    </lineage>
</organism>
<keyword evidence="4" id="KW-0862">Zinc</keyword>
<evidence type="ECO:0000256" key="4">
    <source>
        <dbReference type="ARBA" id="ARBA00022833"/>
    </source>
</evidence>
<reference evidence="8 9" key="1">
    <citation type="submission" date="2024-02" db="EMBL/GenBank/DDBJ databases">
        <authorList>
            <person name="Chen Y."/>
            <person name="Shah S."/>
            <person name="Dougan E. K."/>
            <person name="Thang M."/>
            <person name="Chan C."/>
        </authorList>
    </citation>
    <scope>NUCLEOTIDE SEQUENCE [LARGE SCALE GENOMIC DNA]</scope>
</reference>
<evidence type="ECO:0000313" key="9">
    <source>
        <dbReference type="Proteomes" id="UP001642464"/>
    </source>
</evidence>
<accession>A0ABP0I908</accession>